<dbReference type="PANTHER" id="PTHR12461:SF105">
    <property type="entry name" value="HYPOXIA-INDUCIBLE FACTOR 1-ALPHA INHIBITOR"/>
    <property type="match status" value="1"/>
</dbReference>
<reference evidence="2 3" key="1">
    <citation type="submission" date="2014-02" db="EMBL/GenBank/DDBJ databases">
        <title>The small core and large imbalanced accessory genome model reveals a collaborative survival strategy of Sorangium cellulosum strains in nature.</title>
        <authorList>
            <person name="Han K."/>
            <person name="Peng R."/>
            <person name="Blom J."/>
            <person name="Li Y.-Z."/>
        </authorList>
    </citation>
    <scope>NUCLEOTIDE SEQUENCE [LARGE SCALE GENOMIC DNA]</scope>
    <source>
        <strain evidence="2 3">So0149</strain>
    </source>
</reference>
<organism evidence="2 3">
    <name type="scientific">Sorangium cellulosum</name>
    <name type="common">Polyangium cellulosum</name>
    <dbReference type="NCBI Taxonomy" id="56"/>
    <lineage>
        <taxon>Bacteria</taxon>
        <taxon>Pseudomonadati</taxon>
        <taxon>Myxococcota</taxon>
        <taxon>Polyangia</taxon>
        <taxon>Polyangiales</taxon>
        <taxon>Polyangiaceae</taxon>
        <taxon>Sorangium</taxon>
    </lineage>
</organism>
<evidence type="ECO:0000313" key="3">
    <source>
        <dbReference type="Proteomes" id="UP000075515"/>
    </source>
</evidence>
<dbReference type="PANTHER" id="PTHR12461">
    <property type="entry name" value="HYPOXIA-INDUCIBLE FACTOR 1 ALPHA INHIBITOR-RELATED"/>
    <property type="match status" value="1"/>
</dbReference>
<proteinExistence type="predicted"/>
<dbReference type="SUPFAM" id="SSF51197">
    <property type="entry name" value="Clavaminate synthase-like"/>
    <property type="match status" value="1"/>
</dbReference>
<protein>
    <recommendedName>
        <fullName evidence="1">JmjC domain-containing protein</fullName>
    </recommendedName>
</protein>
<dbReference type="InterPro" id="IPR003347">
    <property type="entry name" value="JmjC_dom"/>
</dbReference>
<dbReference type="InterPro" id="IPR041667">
    <property type="entry name" value="Cupin_8"/>
</dbReference>
<dbReference type="Pfam" id="PF13621">
    <property type="entry name" value="Cupin_8"/>
    <property type="match status" value="1"/>
</dbReference>
<dbReference type="AlphaFoldDB" id="A0A150T540"/>
<gene>
    <name evidence="2" type="ORF">BE18_12995</name>
</gene>
<dbReference type="Proteomes" id="UP000075515">
    <property type="component" value="Unassembled WGS sequence"/>
</dbReference>
<name>A0A150T540_SORCE</name>
<accession>A0A150T540</accession>
<comment type="caution">
    <text evidence="2">The sequence shown here is derived from an EMBL/GenBank/DDBJ whole genome shotgun (WGS) entry which is preliminary data.</text>
</comment>
<dbReference type="EMBL" id="JEMC01001679">
    <property type="protein sequence ID" value="KYF95099.1"/>
    <property type="molecule type" value="Genomic_DNA"/>
</dbReference>
<dbReference type="Gene3D" id="2.60.120.650">
    <property type="entry name" value="Cupin"/>
    <property type="match status" value="1"/>
</dbReference>
<dbReference type="PROSITE" id="PS51184">
    <property type="entry name" value="JMJC"/>
    <property type="match status" value="1"/>
</dbReference>
<sequence>MQSELHTNLHDIVRTLLPSVADGKPQTVVQFTVRDKRLSAYVVVDRTEHGEALRVEDGKHGRPDASIFLSTADLADIASLGCVRGPVSMTGSPPLLSSFRDRFMSISPAGKAQIEEITRSQISAEVDRISIASLSPADFIQRYAMASRPAVIVDAMPKRDAAPWTIERIRSELGDASVEVRTGNYAADIYKETMQTEELSLAEYLASHGDGLADSAQATPRPYAASNGVPWDWHLWLDYPPFVPEGLCQYAKFWIGPAGTKTPLHRDWLDNFLSQLVGTKRIALVSPHHAPLLSPRVIHAGLDSCNTVDPFEPQHQVTSKCDPVFVTLNAGEMLFLPAGWFHDVRSTSFSFSVNFFLMRIPYAVCPPDLTTLL</sequence>
<dbReference type="SMART" id="SM00558">
    <property type="entry name" value="JmjC"/>
    <property type="match status" value="1"/>
</dbReference>
<feature type="domain" description="JmjC" evidence="1">
    <location>
        <begin position="218"/>
        <end position="373"/>
    </location>
</feature>
<evidence type="ECO:0000259" key="1">
    <source>
        <dbReference type="PROSITE" id="PS51184"/>
    </source>
</evidence>
<evidence type="ECO:0000313" key="2">
    <source>
        <dbReference type="EMBL" id="KYF95099.1"/>
    </source>
</evidence>